<name>M5AH66_LEVBR</name>
<feature type="transmembrane region" description="Helical" evidence="1">
    <location>
        <begin position="476"/>
        <end position="498"/>
    </location>
</feature>
<evidence type="ECO:0000313" key="3">
    <source>
        <dbReference type="EMBL" id="BAN07775.1"/>
    </source>
</evidence>
<dbReference type="Pfam" id="PF20155">
    <property type="entry name" value="TMP_3"/>
    <property type="match status" value="1"/>
</dbReference>
<dbReference type="AlphaFoldDB" id="M5AH66"/>
<feature type="transmembrane region" description="Helical" evidence="1">
    <location>
        <begin position="343"/>
        <end position="363"/>
    </location>
</feature>
<gene>
    <name evidence="3" type="ORF">LVISKB_2140</name>
</gene>
<evidence type="ECO:0000313" key="4">
    <source>
        <dbReference type="Proteomes" id="UP000012042"/>
    </source>
</evidence>
<dbReference type="KEGG" id="lbk:LVISKB_2140"/>
<dbReference type="HOGENOM" id="CLU_008632_0_0_9"/>
<keyword evidence="1" id="KW-0812">Transmembrane</keyword>
<dbReference type="PATRIC" id="fig|1001583.3.peg.2121"/>
<dbReference type="EMBL" id="AP012167">
    <property type="protein sequence ID" value="BAN07775.1"/>
    <property type="molecule type" value="Genomic_DNA"/>
</dbReference>
<feature type="transmembrane region" description="Helical" evidence="1">
    <location>
        <begin position="316"/>
        <end position="337"/>
    </location>
</feature>
<feature type="transmembrane region" description="Helical" evidence="1">
    <location>
        <begin position="375"/>
        <end position="399"/>
    </location>
</feature>
<feature type="domain" description="Tape measure protein N-terminal" evidence="2">
    <location>
        <begin position="90"/>
        <end position="262"/>
    </location>
</feature>
<proteinExistence type="predicted"/>
<organism evidence="3 4">
    <name type="scientific">Levilactobacillus brevis KB290</name>
    <dbReference type="NCBI Taxonomy" id="1001583"/>
    <lineage>
        <taxon>Bacteria</taxon>
        <taxon>Bacillati</taxon>
        <taxon>Bacillota</taxon>
        <taxon>Bacilli</taxon>
        <taxon>Lactobacillales</taxon>
        <taxon>Lactobacillaceae</taxon>
        <taxon>Levilactobacillus</taxon>
    </lineage>
</organism>
<keyword evidence="1" id="KW-1133">Transmembrane helix</keyword>
<feature type="transmembrane region" description="Helical" evidence="1">
    <location>
        <begin position="451"/>
        <end position="470"/>
    </location>
</feature>
<evidence type="ECO:0000256" key="1">
    <source>
        <dbReference type="SAM" id="Phobius"/>
    </source>
</evidence>
<evidence type="ECO:0000259" key="2">
    <source>
        <dbReference type="Pfam" id="PF20155"/>
    </source>
</evidence>
<dbReference type="InterPro" id="IPR013491">
    <property type="entry name" value="Tape_meas_N"/>
</dbReference>
<keyword evidence="1" id="KW-0472">Membrane</keyword>
<feature type="transmembrane region" description="Helical" evidence="1">
    <location>
        <begin position="411"/>
        <end position="430"/>
    </location>
</feature>
<dbReference type="NCBIfam" id="TIGR02675">
    <property type="entry name" value="tape_meas_nterm"/>
    <property type="match status" value="1"/>
</dbReference>
<accession>M5AH66</accession>
<reference evidence="3 4" key="1">
    <citation type="journal article" date="2013" name="PLoS ONE">
        <title>Genomic Analysis by Deep Sequencing of the Probiotic Lactobacillus brevis KB290 Harboring Nine Plasmids Reveals Genomic Stability.</title>
        <authorList>
            <person name="Fukao M."/>
            <person name="Oshima K."/>
            <person name="Morita H."/>
            <person name="Toh H."/>
            <person name="Suda W."/>
            <person name="Kim S.W."/>
            <person name="Suzuki S."/>
            <person name="Yakabe T."/>
            <person name="Hattori M."/>
            <person name="Yajima N."/>
        </authorList>
    </citation>
    <scope>NUCLEOTIDE SEQUENCE [LARGE SCALE GENOMIC DNA]</scope>
    <source>
        <strain evidence="3 4">KB290</strain>
    </source>
</reference>
<protein>
    <submittedName>
        <fullName evidence="3">Minor Tail</fullName>
    </submittedName>
</protein>
<dbReference type="Proteomes" id="UP000012042">
    <property type="component" value="Chromosome"/>
</dbReference>
<sequence length="953" mass="97108">MERRWNMGETVSATIRINDAFTSTLNKLKAGLGSSADAMNKLKGNAANNGGGGMFKQFLGANVIGAGITKGIGAISSGIKSMYGELDESSRAWQTFNGNMKMIGQGPKQIASTRGDLQKFAQQTIYSASDMASTYSQLAAVGTKNTTQLVKGFGGLAAASSDPQQAMKTLSQQATQAAAKPKIQWMDFKLMLEQTPAGMAAVAKTMHKSTGQLVKDVQDGKVKTQDFFDAIAQTGTNKNFSKMATQYKTIGQAMDGLRETLANKMQPAFDKVSKIGINAISGITDKIGNINFDGLADGIIGFGSKIAAGIAPLKTVAPYILGVVGAFAGLSAISGILTGIMGAFASIGTAVTGFITKLIAIPAQFISIFSSIGSVFSLLISPIGLALAAVTVAIVAAVYAWQTNFMGVQNFLTTIFSNLGTIFAPLVSAFNELKTALEPVVSALLPMLGQALGMIGVGVIVGLALAFAAFADALRIVVSVGAAVVNAIMAIVNGMMALKQAMSGDFSGAAESLSKAKDSISGIGDALSHIGDKSATGAVISALGELDTKASSTKSNLSNIQIKPKLDTSNVFSQMDQMTASKTANINVKPQIQAGANPFQTIQAQADSHPVKAKAEVDTSGVGNPMQKLQQQASSTPIKTKAEVDTTGVGNPMAKLQQQASATTIKPKVEAPTVPTPKMPATQTLHVKVATPKVPAPTMPSSLPTLHVKVATPHIPTPTKPTIPTIPAPHVMRPSMAGVVSAVASGMRAAAAAARAGGAGISAAVRSSIASAVAAARAGIGAMRSAGSMIGAGLAAGMRSQVGEVAAAANALVAQANRAARAAASIHSPSKLFAEIGDYMGQGMALGMDGTGPLVAASGASMAHTAVTGAQGAIMPGFNPNASTPAHSPFASSVTPYGGNTSNTTTNQQSTGGNITIAPGAIQINSTGKGYEDAEVLVSKIEDYLVNLNERRG</sequence>